<dbReference type="OrthoDB" id="251770at2759"/>
<feature type="region of interest" description="Disordered" evidence="2">
    <location>
        <begin position="260"/>
        <end position="293"/>
    </location>
</feature>
<protein>
    <recommendedName>
        <fullName evidence="3">BRCT domain-containing protein</fullName>
    </recommendedName>
</protein>
<evidence type="ECO:0000313" key="4">
    <source>
        <dbReference type="EMBL" id="KAF2280661.1"/>
    </source>
</evidence>
<feature type="compositionally biased region" description="Basic and acidic residues" evidence="2">
    <location>
        <begin position="647"/>
        <end position="661"/>
    </location>
</feature>
<dbReference type="RefSeq" id="XP_033658199.1">
    <property type="nucleotide sequence ID" value="XM_033800489.1"/>
</dbReference>
<proteinExistence type="predicted"/>
<feature type="compositionally biased region" description="Polar residues" evidence="2">
    <location>
        <begin position="273"/>
        <end position="282"/>
    </location>
</feature>
<feature type="domain" description="BRCT" evidence="3">
    <location>
        <begin position="420"/>
        <end position="505"/>
    </location>
</feature>
<evidence type="ECO:0000256" key="1">
    <source>
        <dbReference type="ARBA" id="ARBA00022737"/>
    </source>
</evidence>
<dbReference type="Proteomes" id="UP000800097">
    <property type="component" value="Unassembled WGS sequence"/>
</dbReference>
<keyword evidence="1" id="KW-0677">Repeat</keyword>
<feature type="compositionally biased region" description="Basic and acidic residues" evidence="2">
    <location>
        <begin position="737"/>
        <end position="751"/>
    </location>
</feature>
<feature type="domain" description="BRCT" evidence="3">
    <location>
        <begin position="7"/>
        <end position="80"/>
    </location>
</feature>
<dbReference type="GeneID" id="54553664"/>
<dbReference type="SMART" id="SM00292">
    <property type="entry name" value="BRCT"/>
    <property type="match status" value="3"/>
</dbReference>
<dbReference type="Pfam" id="PF12738">
    <property type="entry name" value="PTCB-BRCT"/>
    <property type="match status" value="2"/>
</dbReference>
<dbReference type="InterPro" id="IPR036420">
    <property type="entry name" value="BRCT_dom_sf"/>
</dbReference>
<accession>A0A6A6JVM1</accession>
<dbReference type="PANTHER" id="PTHR13561">
    <property type="entry name" value="DNA REPLICATION REGULATOR DPB11-RELATED"/>
    <property type="match status" value="1"/>
</dbReference>
<dbReference type="GO" id="GO:0033314">
    <property type="term" value="P:mitotic DNA replication checkpoint signaling"/>
    <property type="evidence" value="ECO:0007669"/>
    <property type="project" value="TreeGrafter"/>
</dbReference>
<dbReference type="AlphaFoldDB" id="A0A6A6JVM1"/>
<evidence type="ECO:0000256" key="2">
    <source>
        <dbReference type="SAM" id="MobiDB-lite"/>
    </source>
</evidence>
<feature type="compositionally biased region" description="Basic residues" evidence="2">
    <location>
        <begin position="536"/>
        <end position="545"/>
    </location>
</feature>
<sequence>MSGRNEPSQMPLAGAIVCFTAILPEERTALAAIAAEMGATIKLDLTSDVTHLIVGKIDSAKYRYVARQREDVKVLAPEWLDALRHIWIGGGHVPVAALEHEYHLPVFHRLKICLTGFDNPEQRRYVQEKAVQNGAEYHGDLTKSVTHLIAALPTGKKYEYARAWNMKVVSWEWFEQSLQRGMALDEAYYDPRMPVEERGQGAWVRRRDISPNLGKRAREPEQLAAINPLKRKLRRSVSSKLGSQSEALWAGITAVGRDRKSAGDEDWDKDELTNTASPNGSATKEGGAAAPSERISENAALHAPYLDAVDTGIFQGRPILTHGFDSEKTRILREHLASNGAFIVKDPAELLTLSSDHLSRGYVVVPHDVATDLDSVPGGAGPMTRATNWWVERCLHAKCLLDPAEHVLCRPLQTGTIPGFNGLSINATGFSGIELLHVTKVVSLMGATYHEFLSAKTSVLVCNTETPNEQKTKFIAEKRIPAVRADWLWTCLSTGQLQPYEDFLLRITPSSRASRDREQPYPDVPTVRLSEEELRKRKAPPRRGATRPTSRNGPQKPGALVLSLLTNPSPTDSSTHLDAGTVREHDGEEPGSPAIGGPWSVPPQDVRPSMNASRRPSASSTASTAKSSAGSTPTFNTNTGPTCRGKQAYEARSCRPTKEPAPDSIIPLPIEPKKDYSSIMTGILAQRRAAAEQQIAGNEVNKRKRQLGRAPSAPSNASTVDEPLSRPSSVAPGDSSARAEGEAADHSGRGEGEEEEEEEPEIEAKNACQPSQVLGWDAPGAQEARERMIKAMGGKVEAIGNVAEPIGLMKDIVSGDCGGRPARRRKG</sequence>
<dbReference type="PROSITE" id="PS50172">
    <property type="entry name" value="BRCT"/>
    <property type="match status" value="3"/>
</dbReference>
<feature type="compositionally biased region" description="Low complexity" evidence="2">
    <location>
        <begin position="612"/>
        <end position="634"/>
    </location>
</feature>
<feature type="domain" description="BRCT" evidence="3">
    <location>
        <begin position="102"/>
        <end position="191"/>
    </location>
</feature>
<dbReference type="EMBL" id="ML986484">
    <property type="protein sequence ID" value="KAF2280661.1"/>
    <property type="molecule type" value="Genomic_DNA"/>
</dbReference>
<name>A0A6A6JVM1_WESOR</name>
<dbReference type="CDD" id="cd17731">
    <property type="entry name" value="BRCT_TopBP1_rpt2_like"/>
    <property type="match status" value="1"/>
</dbReference>
<dbReference type="CDD" id="cd18433">
    <property type="entry name" value="BRCT_Rad4_rpt3"/>
    <property type="match status" value="1"/>
</dbReference>
<gene>
    <name evidence="4" type="ORF">EI97DRAFT_453917</name>
</gene>
<dbReference type="Gene3D" id="3.40.50.10190">
    <property type="entry name" value="BRCT domain"/>
    <property type="match status" value="4"/>
</dbReference>
<feature type="compositionally biased region" description="Polar residues" evidence="2">
    <location>
        <begin position="564"/>
        <end position="576"/>
    </location>
</feature>
<reference evidence="4" key="1">
    <citation type="journal article" date="2020" name="Stud. Mycol.">
        <title>101 Dothideomycetes genomes: a test case for predicting lifestyles and emergence of pathogens.</title>
        <authorList>
            <person name="Haridas S."/>
            <person name="Albert R."/>
            <person name="Binder M."/>
            <person name="Bloem J."/>
            <person name="Labutti K."/>
            <person name="Salamov A."/>
            <person name="Andreopoulos B."/>
            <person name="Baker S."/>
            <person name="Barry K."/>
            <person name="Bills G."/>
            <person name="Bluhm B."/>
            <person name="Cannon C."/>
            <person name="Castanera R."/>
            <person name="Culley D."/>
            <person name="Daum C."/>
            <person name="Ezra D."/>
            <person name="Gonzalez J."/>
            <person name="Henrissat B."/>
            <person name="Kuo A."/>
            <person name="Liang C."/>
            <person name="Lipzen A."/>
            <person name="Lutzoni F."/>
            <person name="Magnuson J."/>
            <person name="Mondo S."/>
            <person name="Nolan M."/>
            <person name="Ohm R."/>
            <person name="Pangilinan J."/>
            <person name="Park H.-J."/>
            <person name="Ramirez L."/>
            <person name="Alfaro M."/>
            <person name="Sun H."/>
            <person name="Tritt A."/>
            <person name="Yoshinaga Y."/>
            <person name="Zwiers L.-H."/>
            <person name="Turgeon B."/>
            <person name="Goodwin S."/>
            <person name="Spatafora J."/>
            <person name="Crous P."/>
            <person name="Grigoriev I."/>
        </authorList>
    </citation>
    <scope>NUCLEOTIDE SEQUENCE</scope>
    <source>
        <strain evidence="4">CBS 379.55</strain>
    </source>
</reference>
<dbReference type="PANTHER" id="PTHR13561:SF20">
    <property type="entry name" value="DNA TOPOISOMERASE 2-BINDING PROTEIN 1"/>
    <property type="match status" value="1"/>
</dbReference>
<dbReference type="CDD" id="cd17723">
    <property type="entry name" value="BRCT_Rad4_rpt4"/>
    <property type="match status" value="1"/>
</dbReference>
<dbReference type="GO" id="GO:0007095">
    <property type="term" value="P:mitotic G2 DNA damage checkpoint signaling"/>
    <property type="evidence" value="ECO:0007669"/>
    <property type="project" value="TreeGrafter"/>
</dbReference>
<evidence type="ECO:0000313" key="5">
    <source>
        <dbReference type="Proteomes" id="UP000800097"/>
    </source>
</evidence>
<organism evidence="4 5">
    <name type="scientific">Westerdykella ornata</name>
    <dbReference type="NCBI Taxonomy" id="318751"/>
    <lineage>
        <taxon>Eukaryota</taxon>
        <taxon>Fungi</taxon>
        <taxon>Dikarya</taxon>
        <taxon>Ascomycota</taxon>
        <taxon>Pezizomycotina</taxon>
        <taxon>Dothideomycetes</taxon>
        <taxon>Pleosporomycetidae</taxon>
        <taxon>Pleosporales</taxon>
        <taxon>Sporormiaceae</taxon>
        <taxon>Westerdykella</taxon>
    </lineage>
</organism>
<evidence type="ECO:0000259" key="3">
    <source>
        <dbReference type="PROSITE" id="PS50172"/>
    </source>
</evidence>
<dbReference type="SUPFAM" id="SSF52113">
    <property type="entry name" value="BRCT domain"/>
    <property type="match status" value="3"/>
</dbReference>
<feature type="region of interest" description="Disordered" evidence="2">
    <location>
        <begin position="511"/>
        <end position="671"/>
    </location>
</feature>
<feature type="region of interest" description="Disordered" evidence="2">
    <location>
        <begin position="693"/>
        <end position="781"/>
    </location>
</feature>
<dbReference type="Pfam" id="PF00533">
    <property type="entry name" value="BRCT"/>
    <property type="match status" value="1"/>
</dbReference>
<dbReference type="InterPro" id="IPR059215">
    <property type="entry name" value="BRCT2_TopBP1-like"/>
</dbReference>
<dbReference type="GO" id="GO:0006270">
    <property type="term" value="P:DNA replication initiation"/>
    <property type="evidence" value="ECO:0007669"/>
    <property type="project" value="TreeGrafter"/>
</dbReference>
<dbReference type="InterPro" id="IPR001357">
    <property type="entry name" value="BRCT_dom"/>
</dbReference>
<feature type="compositionally biased region" description="Acidic residues" evidence="2">
    <location>
        <begin position="752"/>
        <end position="761"/>
    </location>
</feature>
<keyword evidence="5" id="KW-1185">Reference proteome</keyword>